<dbReference type="EMBL" id="KE343920">
    <property type="protein sequence ID" value="EXB46056.1"/>
    <property type="molecule type" value="Genomic_DNA"/>
</dbReference>
<protein>
    <submittedName>
        <fullName evidence="2">Putative glutathione S-transferase</fullName>
    </submittedName>
</protein>
<reference evidence="3" key="1">
    <citation type="submission" date="2013-01" db="EMBL/GenBank/DDBJ databases">
        <title>Draft Genome Sequence of a Mulberry Tree, Morus notabilis C.K. Schneid.</title>
        <authorList>
            <person name="He N."/>
            <person name="Zhao S."/>
        </authorList>
    </citation>
    <scope>NUCLEOTIDE SEQUENCE</scope>
</reference>
<evidence type="ECO:0000313" key="3">
    <source>
        <dbReference type="Proteomes" id="UP000030645"/>
    </source>
</evidence>
<dbReference type="STRING" id="981085.W9QPQ0"/>
<proteinExistence type="predicted"/>
<dbReference type="SUPFAM" id="SSF52833">
    <property type="entry name" value="Thioredoxin-like"/>
    <property type="match status" value="1"/>
</dbReference>
<feature type="domain" description="GST N-terminal" evidence="1">
    <location>
        <begin position="27"/>
        <end position="101"/>
    </location>
</feature>
<accession>W9QPQ0</accession>
<dbReference type="PROSITE" id="PS50404">
    <property type="entry name" value="GST_NTER"/>
    <property type="match status" value="1"/>
</dbReference>
<dbReference type="Pfam" id="PF02798">
    <property type="entry name" value="GST_N"/>
    <property type="match status" value="1"/>
</dbReference>
<gene>
    <name evidence="2" type="ORF">L484_015917</name>
</gene>
<sequence>MKVANNKKLMGHDCISQHLHSYFDSNEESCYLVAKVVLTFETVIWALELKGVKNEYMEEDLANKSDQLLKYNPIHKKIPVLVHNGKPISESLVIMEYIDEI</sequence>
<evidence type="ECO:0000313" key="2">
    <source>
        <dbReference type="EMBL" id="EXB46056.1"/>
    </source>
</evidence>
<organism evidence="2 3">
    <name type="scientific">Morus notabilis</name>
    <dbReference type="NCBI Taxonomy" id="981085"/>
    <lineage>
        <taxon>Eukaryota</taxon>
        <taxon>Viridiplantae</taxon>
        <taxon>Streptophyta</taxon>
        <taxon>Embryophyta</taxon>
        <taxon>Tracheophyta</taxon>
        <taxon>Spermatophyta</taxon>
        <taxon>Magnoliopsida</taxon>
        <taxon>eudicotyledons</taxon>
        <taxon>Gunneridae</taxon>
        <taxon>Pentapetalae</taxon>
        <taxon>rosids</taxon>
        <taxon>fabids</taxon>
        <taxon>Rosales</taxon>
        <taxon>Moraceae</taxon>
        <taxon>Moreae</taxon>
        <taxon>Morus</taxon>
    </lineage>
</organism>
<dbReference type="InterPro" id="IPR036249">
    <property type="entry name" value="Thioredoxin-like_sf"/>
</dbReference>
<name>W9QPQ0_9ROSA</name>
<dbReference type="InterPro" id="IPR004045">
    <property type="entry name" value="Glutathione_S-Trfase_N"/>
</dbReference>
<dbReference type="PANTHER" id="PTHR44548">
    <property type="entry name" value="GST N-TERMINAL DOMAIN-CONTAINING PROTEIN"/>
    <property type="match status" value="1"/>
</dbReference>
<dbReference type="Proteomes" id="UP000030645">
    <property type="component" value="Unassembled WGS sequence"/>
</dbReference>
<dbReference type="PANTHER" id="PTHR44548:SF3">
    <property type="entry name" value="GST N-TERMINAL DOMAIN-CONTAINING PROTEIN"/>
    <property type="match status" value="1"/>
</dbReference>
<dbReference type="GO" id="GO:0016740">
    <property type="term" value="F:transferase activity"/>
    <property type="evidence" value="ECO:0007669"/>
    <property type="project" value="UniProtKB-KW"/>
</dbReference>
<keyword evidence="3" id="KW-1185">Reference proteome</keyword>
<dbReference type="eggNOG" id="KOG0406">
    <property type="taxonomic scope" value="Eukaryota"/>
</dbReference>
<dbReference type="Gene3D" id="3.40.30.10">
    <property type="entry name" value="Glutaredoxin"/>
    <property type="match status" value="1"/>
</dbReference>
<evidence type="ECO:0000259" key="1">
    <source>
        <dbReference type="PROSITE" id="PS50404"/>
    </source>
</evidence>
<dbReference type="AlphaFoldDB" id="W9QPQ0"/>
<keyword evidence="2" id="KW-0808">Transferase</keyword>